<evidence type="ECO:0000256" key="1">
    <source>
        <dbReference type="PROSITE-ProRule" id="PRU00339"/>
    </source>
</evidence>
<keyword evidence="2" id="KW-0732">Signal</keyword>
<dbReference type="OrthoDB" id="1522899at2"/>
<evidence type="ECO:0000256" key="2">
    <source>
        <dbReference type="SAM" id="SignalP"/>
    </source>
</evidence>
<comment type="caution">
    <text evidence="3">The sequence shown here is derived from an EMBL/GenBank/DDBJ whole genome shotgun (WGS) entry which is preliminary data.</text>
</comment>
<dbReference type="Gene3D" id="1.25.40.10">
    <property type="entry name" value="Tetratricopeptide repeat domain"/>
    <property type="match status" value="1"/>
</dbReference>
<feature type="repeat" description="TPR" evidence="1">
    <location>
        <begin position="327"/>
        <end position="360"/>
    </location>
</feature>
<dbReference type="RefSeq" id="WP_105983041.1">
    <property type="nucleotide sequence ID" value="NZ_MQUC01000003.1"/>
</dbReference>
<protein>
    <submittedName>
        <fullName evidence="3">Uncharacterized protein</fullName>
    </submittedName>
</protein>
<dbReference type="EMBL" id="MQUC01000003">
    <property type="protein sequence ID" value="PRP67296.1"/>
    <property type="molecule type" value="Genomic_DNA"/>
</dbReference>
<organism evidence="3 4">
    <name type="scientific">Nonlabens agnitus</name>
    <dbReference type="NCBI Taxonomy" id="870484"/>
    <lineage>
        <taxon>Bacteria</taxon>
        <taxon>Pseudomonadati</taxon>
        <taxon>Bacteroidota</taxon>
        <taxon>Flavobacteriia</taxon>
        <taxon>Flavobacteriales</taxon>
        <taxon>Flavobacteriaceae</taxon>
        <taxon>Nonlabens</taxon>
    </lineage>
</organism>
<evidence type="ECO:0000313" key="4">
    <source>
        <dbReference type="Proteomes" id="UP000239532"/>
    </source>
</evidence>
<accession>A0A2S9WVA2</accession>
<proteinExistence type="predicted"/>
<evidence type="ECO:0000313" key="3">
    <source>
        <dbReference type="EMBL" id="PRP67296.1"/>
    </source>
</evidence>
<feature type="chain" id="PRO_5015530523" evidence="2">
    <location>
        <begin position="20"/>
        <end position="452"/>
    </location>
</feature>
<gene>
    <name evidence="3" type="ORF">BST86_09400</name>
</gene>
<reference evidence="3 4" key="1">
    <citation type="submission" date="2016-11" db="EMBL/GenBank/DDBJ databases">
        <title>Trade-off between light-utilization and light-protection in marine flavobacteria.</title>
        <authorList>
            <person name="Kumagai Y."/>
        </authorList>
    </citation>
    <scope>NUCLEOTIDE SEQUENCE [LARGE SCALE GENOMIC DNA]</scope>
    <source>
        <strain evidence="3 4">JCM 17109</strain>
    </source>
</reference>
<keyword evidence="1" id="KW-0802">TPR repeat</keyword>
<dbReference type="InterPro" id="IPR011990">
    <property type="entry name" value="TPR-like_helical_dom_sf"/>
</dbReference>
<keyword evidence="4" id="KW-1185">Reference proteome</keyword>
<dbReference type="AlphaFoldDB" id="A0A2S9WVA2"/>
<name>A0A2S9WVA2_9FLAO</name>
<dbReference type="Proteomes" id="UP000239532">
    <property type="component" value="Unassembled WGS sequence"/>
</dbReference>
<dbReference type="PROSITE" id="PS50005">
    <property type="entry name" value="TPR"/>
    <property type="match status" value="1"/>
</dbReference>
<feature type="signal peptide" evidence="2">
    <location>
        <begin position="1"/>
        <end position="19"/>
    </location>
</feature>
<sequence length="452" mass="50547">MKKKSILLVAIAVFSFAFAKAQEADDCTVMLQIFAENAKARSYDEAYKQLAPLVTNCPDASAAIYQYGERIYEHRLRNNIGNENENAVGLIAMFDGQINRFADKVNVSKKMVEKARAMYKYNIGTQDEVYAILDEEFRDNPEEFTDPNAMITYFKLAENRYNDKKIDLQGFFDIYDELTLQIENVQDERGMILNNYLDKEAAGTLTDDELSDKEAQETNIKNYGIVMGSVNATLGSLADCDKLIPLYEAEFDNKKSDEKWLSNVLRRLQAKECTDAPLYVESVKALHEINPSAKTAYGLGNIASTQSEKFKYWDQAISLGVSKDLESKIYYKKGIAYKNQGQYSSAKREFIAANNAKPSFGAPYLQIASMIANSANSCGTTPFEKRAVYWVAARYANKAAAVDPSIKSNALQAAASYNGSAPQSQEIFMSKEYKSGSTISFSCWIGESVRVP</sequence>
<dbReference type="InterPro" id="IPR019734">
    <property type="entry name" value="TPR_rpt"/>
</dbReference>